<dbReference type="Proteomes" id="UP000199682">
    <property type="component" value="Unassembled WGS sequence"/>
</dbReference>
<evidence type="ECO:0000313" key="2">
    <source>
        <dbReference type="Proteomes" id="UP000199682"/>
    </source>
</evidence>
<sequence>MGLFRRLFGNGAPDGFTGSLENDETVIAFAPVQTGGHLVVTSFGLWVPGDEPRRIGWHLISKVKWEGALRVVEAVEASVEGPVVLLEDLPAQRFALDDPRRVLRAISQRVEGSIRARERVESPGVWILQRKIPGRDGVVWQARGDAGVDLEAVHEAVSAFAAKLAG</sequence>
<organism evidence="1 2">
    <name type="scientific">Lentzea albidocapillata subsp. violacea</name>
    <dbReference type="NCBI Taxonomy" id="128104"/>
    <lineage>
        <taxon>Bacteria</taxon>
        <taxon>Bacillati</taxon>
        <taxon>Actinomycetota</taxon>
        <taxon>Actinomycetes</taxon>
        <taxon>Pseudonocardiales</taxon>
        <taxon>Pseudonocardiaceae</taxon>
        <taxon>Lentzea</taxon>
    </lineage>
</organism>
<dbReference type="RefSeq" id="WP_090006137.1">
    <property type="nucleotide sequence ID" value="NZ_FNET01000005.1"/>
</dbReference>
<dbReference type="AlphaFoldDB" id="A0A1G9APY2"/>
<reference evidence="2" key="1">
    <citation type="submission" date="2016-10" db="EMBL/GenBank/DDBJ databases">
        <authorList>
            <person name="Varghese N."/>
            <person name="Submissions S."/>
        </authorList>
    </citation>
    <scope>NUCLEOTIDE SEQUENCE [LARGE SCALE GENOMIC DNA]</scope>
    <source>
        <strain evidence="2">DSM 44796</strain>
    </source>
</reference>
<accession>A0A1G9APY2</accession>
<gene>
    <name evidence="1" type="ORF">SAMN04488074_10581</name>
</gene>
<protein>
    <submittedName>
        <fullName evidence="1">Uncharacterized protein</fullName>
    </submittedName>
</protein>
<name>A0A1G9APY2_9PSEU</name>
<dbReference type="EMBL" id="FNET01000005">
    <property type="protein sequence ID" value="SDK29317.1"/>
    <property type="molecule type" value="Genomic_DNA"/>
</dbReference>
<evidence type="ECO:0000313" key="1">
    <source>
        <dbReference type="EMBL" id="SDK29317.1"/>
    </source>
</evidence>
<proteinExistence type="predicted"/>